<feature type="domain" description="RNA-binding S4" evidence="8">
    <location>
        <begin position="98"/>
        <end position="163"/>
    </location>
</feature>
<reference evidence="10" key="2">
    <citation type="submission" date="2014-07" db="EMBL/GenBank/DDBJ databases">
        <title>Initial genome analysis of the psychrotolerant acidophile Acidithiobacillus ferrivorans CF27: insights into iron and sulfur oxidation pathways and into biofilm formation.</title>
        <authorList>
            <person name="Talla E."/>
            <person name="Hedrich S."/>
            <person name="Mangenot S."/>
            <person name="Ji B."/>
            <person name="Johnson D.B."/>
            <person name="Barbe V."/>
            <person name="Bonnefoy V."/>
        </authorList>
    </citation>
    <scope>NUCLEOTIDE SEQUENCE [LARGE SCALE GENOMIC DNA]</scope>
    <source>
        <strain evidence="10">CF27</strain>
    </source>
</reference>
<dbReference type="SMART" id="SM00363">
    <property type="entry name" value="S4"/>
    <property type="match status" value="1"/>
</dbReference>
<reference evidence="12 13" key="3">
    <citation type="submission" date="2017-03" db="EMBL/GenBank/DDBJ databases">
        <authorList>
            <person name="Regsiter A."/>
            <person name="William W."/>
        </authorList>
    </citation>
    <scope>NUCLEOTIDE SEQUENCE [LARGE SCALE GENOMIC DNA]</scope>
    <source>
        <strain evidence="12">PRJEB5721</strain>
    </source>
</reference>
<dbReference type="EMBL" id="LT841305">
    <property type="protein sequence ID" value="SMH65858.1"/>
    <property type="molecule type" value="Genomic_DNA"/>
</dbReference>
<dbReference type="NCBIfam" id="NF003717">
    <property type="entry name" value="PRK05327.1"/>
    <property type="match status" value="1"/>
</dbReference>
<organism evidence="10">
    <name type="scientific">Acidithiobacillus ferrivorans</name>
    <dbReference type="NCBI Taxonomy" id="160808"/>
    <lineage>
        <taxon>Bacteria</taxon>
        <taxon>Pseudomonadati</taxon>
        <taxon>Pseudomonadota</taxon>
        <taxon>Acidithiobacillia</taxon>
        <taxon>Acidithiobacillales</taxon>
        <taxon>Acidithiobacillaceae</taxon>
        <taxon>Acidithiobacillus</taxon>
    </lineage>
</organism>
<dbReference type="GO" id="GO:0006412">
    <property type="term" value="P:translation"/>
    <property type="evidence" value="ECO:0007669"/>
    <property type="project" value="UniProtKB-UniRule"/>
</dbReference>
<proteinExistence type="inferred from homology"/>
<reference evidence="10" key="1">
    <citation type="submission" date="2014-03" db="EMBL/GenBank/DDBJ databases">
        <authorList>
            <person name="Genoscope - CEA"/>
        </authorList>
    </citation>
    <scope>NUCLEOTIDE SEQUENCE [LARGE SCALE GENOMIC DNA]</scope>
    <source>
        <strain evidence="10">CF27</strain>
    </source>
</reference>
<accession>A0A060UVA9</accession>
<keyword evidence="2 7" id="KW-0699">rRNA-binding</keyword>
<dbReference type="FunFam" id="3.10.290.10:FF:000001">
    <property type="entry name" value="30S ribosomal protein S4"/>
    <property type="match status" value="1"/>
</dbReference>
<dbReference type="CDD" id="cd00165">
    <property type="entry name" value="S4"/>
    <property type="match status" value="1"/>
</dbReference>
<evidence type="ECO:0000313" key="12">
    <source>
        <dbReference type="EMBL" id="SMH65858.1"/>
    </source>
</evidence>
<dbReference type="Pfam" id="PF00163">
    <property type="entry name" value="Ribosomal_S4"/>
    <property type="match status" value="1"/>
</dbReference>
<comment type="function">
    <text evidence="7">With S5 and S12 plays an important role in translational accuracy.</text>
</comment>
<dbReference type="SUPFAM" id="SSF55174">
    <property type="entry name" value="Alpha-L RNA-binding motif"/>
    <property type="match status" value="1"/>
</dbReference>
<dbReference type="InterPro" id="IPR002942">
    <property type="entry name" value="S4_RNA-bd"/>
</dbReference>
<dbReference type="GO" id="GO:0019843">
    <property type="term" value="F:rRNA binding"/>
    <property type="evidence" value="ECO:0007669"/>
    <property type="project" value="UniProtKB-UniRule"/>
</dbReference>
<evidence type="ECO:0000256" key="5">
    <source>
        <dbReference type="ARBA" id="ARBA00023274"/>
    </source>
</evidence>
<dbReference type="EMBL" id="CP059488">
    <property type="protein sequence ID" value="QQD73249.1"/>
    <property type="molecule type" value="Genomic_DNA"/>
</dbReference>
<keyword evidence="4 7" id="KW-0689">Ribosomal protein</keyword>
<dbReference type="PROSITE" id="PS50889">
    <property type="entry name" value="S4"/>
    <property type="match status" value="1"/>
</dbReference>
<dbReference type="InterPro" id="IPR022801">
    <property type="entry name" value="Ribosomal_uS4"/>
</dbReference>
<dbReference type="InterPro" id="IPR001912">
    <property type="entry name" value="Ribosomal_uS4_N"/>
</dbReference>
<dbReference type="Pfam" id="PF01479">
    <property type="entry name" value="S4"/>
    <property type="match status" value="1"/>
</dbReference>
<evidence type="ECO:0000256" key="3">
    <source>
        <dbReference type="ARBA" id="ARBA00022884"/>
    </source>
</evidence>
<evidence type="ECO:0000313" key="14">
    <source>
        <dbReference type="Proteomes" id="UP000595420"/>
    </source>
</evidence>
<dbReference type="Gene3D" id="1.10.1050.10">
    <property type="entry name" value="Ribosomal Protein S4 Delta 41, Chain A, domain 1"/>
    <property type="match status" value="1"/>
</dbReference>
<protein>
    <recommendedName>
        <fullName evidence="6 7">Small ribosomal subunit protein uS4</fullName>
    </recommendedName>
</protein>
<dbReference type="GO" id="GO:0042274">
    <property type="term" value="P:ribosomal small subunit biogenesis"/>
    <property type="evidence" value="ECO:0007669"/>
    <property type="project" value="TreeGrafter"/>
</dbReference>
<dbReference type="EMBL" id="CCCS020000037">
    <property type="protein sequence ID" value="CDQ10718.1"/>
    <property type="molecule type" value="Genomic_DNA"/>
</dbReference>
<dbReference type="Proteomes" id="UP000595420">
    <property type="component" value="Chromosome"/>
</dbReference>
<evidence type="ECO:0000256" key="7">
    <source>
        <dbReference type="HAMAP-Rule" id="MF_01306"/>
    </source>
</evidence>
<evidence type="ECO:0000259" key="8">
    <source>
        <dbReference type="SMART" id="SM00363"/>
    </source>
</evidence>
<comment type="subunit">
    <text evidence="7">Part of the 30S ribosomal subunit. Contacts protein S5. The interaction surface between S4 and S5 is involved in control of translational fidelity.</text>
</comment>
<keyword evidence="13" id="KW-1185">Reference proteome</keyword>
<dbReference type="InterPro" id="IPR005709">
    <property type="entry name" value="Ribosomal_uS4_bac-type"/>
</dbReference>
<dbReference type="NCBIfam" id="TIGR01017">
    <property type="entry name" value="rpsD_bact"/>
    <property type="match status" value="1"/>
</dbReference>
<dbReference type="PANTHER" id="PTHR11831:SF4">
    <property type="entry name" value="SMALL RIBOSOMAL SUBUNIT PROTEIN US4M"/>
    <property type="match status" value="1"/>
</dbReference>
<dbReference type="RefSeq" id="WP_035193411.1">
    <property type="nucleotide sequence ID" value="NZ_CCCS020000037.1"/>
</dbReference>
<feature type="domain" description="Small ribosomal subunit protein uS4 N-terminal" evidence="9">
    <location>
        <begin position="3"/>
        <end position="97"/>
    </location>
</feature>
<evidence type="ECO:0000313" key="11">
    <source>
        <dbReference type="EMBL" id="QQD73249.1"/>
    </source>
</evidence>
<evidence type="ECO:0000256" key="6">
    <source>
        <dbReference type="ARBA" id="ARBA00035254"/>
    </source>
</evidence>
<comment type="similarity">
    <text evidence="1 7">Belongs to the universal ribosomal protein uS4 family.</text>
</comment>
<sequence>MAKYTGPSCRLCRREGGKLFLKGEKCFSDKCPVSIRAYAPGQHGQRRGRVSEYGGQLREKQKIRRIYGVLEGQFRRYFQRASQTRGVTGELLLRFLELRLDNVAYRLGFGASRAEARQVVRHGHILVNGRRVDIPSYQVRAGDVVSVAESARAHMRIVSAVEAAAGRGFPEWVSMDTTELKATIKAVPAREDIAPDLNEQVVVELYSK</sequence>
<evidence type="ECO:0000256" key="4">
    <source>
        <dbReference type="ARBA" id="ARBA00022980"/>
    </source>
</evidence>
<dbReference type="AlphaFoldDB" id="A0A060UVA9"/>
<dbReference type="GO" id="GO:0015935">
    <property type="term" value="C:small ribosomal subunit"/>
    <property type="evidence" value="ECO:0007669"/>
    <property type="project" value="InterPro"/>
</dbReference>
<name>A0A060UVA9_9PROT</name>
<evidence type="ECO:0000256" key="1">
    <source>
        <dbReference type="ARBA" id="ARBA00007465"/>
    </source>
</evidence>
<keyword evidence="5 7" id="KW-0687">Ribonucleoprotein</keyword>
<keyword evidence="3 7" id="KW-0694">RNA-binding</keyword>
<gene>
    <name evidence="7 10" type="primary">rpsD</name>
    <name evidence="12" type="ORF">AFERRI_20647</name>
    <name evidence="10" type="ORF">AFERRI_420016</name>
    <name evidence="11" type="ORF">H2515_02700</name>
</gene>
<comment type="function">
    <text evidence="7">One of the primary rRNA binding proteins, it binds directly to 16S rRNA where it nucleates assembly of the body of the 30S subunit.</text>
</comment>
<dbReference type="HAMAP" id="MF_01306_B">
    <property type="entry name" value="Ribosomal_uS4_B"/>
    <property type="match status" value="1"/>
</dbReference>
<evidence type="ECO:0000313" key="10">
    <source>
        <dbReference type="EMBL" id="CDQ10718.1"/>
    </source>
</evidence>
<evidence type="ECO:0000313" key="13">
    <source>
        <dbReference type="Proteomes" id="UP000193925"/>
    </source>
</evidence>
<dbReference type="InterPro" id="IPR036986">
    <property type="entry name" value="S4_RNA-bd_sf"/>
</dbReference>
<dbReference type="Proteomes" id="UP000193925">
    <property type="component" value="Chromosome AFERRI"/>
</dbReference>
<dbReference type="GO" id="GO:0003735">
    <property type="term" value="F:structural constituent of ribosome"/>
    <property type="evidence" value="ECO:0007669"/>
    <property type="project" value="InterPro"/>
</dbReference>
<dbReference type="SMART" id="SM01390">
    <property type="entry name" value="Ribosomal_S4"/>
    <property type="match status" value="1"/>
</dbReference>
<dbReference type="PANTHER" id="PTHR11831">
    <property type="entry name" value="30S 40S RIBOSOMAL PROTEIN"/>
    <property type="match status" value="1"/>
</dbReference>
<reference evidence="11 14" key="4">
    <citation type="submission" date="2020-07" db="EMBL/GenBank/DDBJ databases">
        <title>Complete genome sequence analysis of Acidithiobacillus ferrivorans XJFY6S-08 reveals extreme environmental adaptation to alpine acid mine drainage.</title>
        <authorList>
            <person name="Yan L."/>
            <person name="Ni Y."/>
        </authorList>
    </citation>
    <scope>NUCLEOTIDE SEQUENCE [LARGE SCALE GENOMIC DNA]</scope>
    <source>
        <strain evidence="11 14">XJFY6S-08</strain>
    </source>
</reference>
<dbReference type="Gene3D" id="3.10.290.10">
    <property type="entry name" value="RNA-binding S4 domain"/>
    <property type="match status" value="1"/>
</dbReference>
<evidence type="ECO:0000256" key="2">
    <source>
        <dbReference type="ARBA" id="ARBA00022730"/>
    </source>
</evidence>
<dbReference type="FunFam" id="1.10.1050.10:FF:000001">
    <property type="entry name" value="30S ribosomal protein S4"/>
    <property type="match status" value="1"/>
</dbReference>
<evidence type="ECO:0000259" key="9">
    <source>
        <dbReference type="SMART" id="SM01390"/>
    </source>
</evidence>